<evidence type="ECO:0000313" key="2">
    <source>
        <dbReference type="EMBL" id="PAV68833.1"/>
    </source>
</evidence>
<dbReference type="PROSITE" id="PS51205">
    <property type="entry name" value="VPS9"/>
    <property type="match status" value="1"/>
</dbReference>
<evidence type="ECO:0000259" key="1">
    <source>
        <dbReference type="PROSITE" id="PS51205"/>
    </source>
</evidence>
<gene>
    <name evidence="2" type="ORF">WR25_03555</name>
</gene>
<evidence type="ECO:0000313" key="3">
    <source>
        <dbReference type="Proteomes" id="UP000218231"/>
    </source>
</evidence>
<dbReference type="PANTHER" id="PTHR46089:SF2">
    <property type="entry name" value="ALSIN HOMOLOG"/>
    <property type="match status" value="1"/>
</dbReference>
<dbReference type="GO" id="GO:0005085">
    <property type="term" value="F:guanyl-nucleotide exchange factor activity"/>
    <property type="evidence" value="ECO:0007669"/>
    <property type="project" value="TreeGrafter"/>
</dbReference>
<dbReference type="GO" id="GO:0031267">
    <property type="term" value="F:small GTPase binding"/>
    <property type="evidence" value="ECO:0007669"/>
    <property type="project" value="TreeGrafter"/>
</dbReference>
<dbReference type="InterPro" id="IPR037191">
    <property type="entry name" value="VPS9_dom_sf"/>
</dbReference>
<dbReference type="GO" id="GO:0005737">
    <property type="term" value="C:cytoplasm"/>
    <property type="evidence" value="ECO:0007669"/>
    <property type="project" value="TreeGrafter"/>
</dbReference>
<comment type="caution">
    <text evidence="2">The sequence shown here is derived from an EMBL/GenBank/DDBJ whole genome shotgun (WGS) entry which is preliminary data.</text>
</comment>
<keyword evidence="3" id="KW-1185">Reference proteome</keyword>
<protein>
    <recommendedName>
        <fullName evidence="1">VPS9 domain-containing protein</fullName>
    </recommendedName>
</protein>
<dbReference type="AlphaFoldDB" id="A0A2A2K4P3"/>
<dbReference type="OrthoDB" id="48314at2759"/>
<name>A0A2A2K4P3_9BILA</name>
<organism evidence="2 3">
    <name type="scientific">Diploscapter pachys</name>
    <dbReference type="NCBI Taxonomy" id="2018661"/>
    <lineage>
        <taxon>Eukaryota</taxon>
        <taxon>Metazoa</taxon>
        <taxon>Ecdysozoa</taxon>
        <taxon>Nematoda</taxon>
        <taxon>Chromadorea</taxon>
        <taxon>Rhabditida</taxon>
        <taxon>Rhabditina</taxon>
        <taxon>Rhabditomorpha</taxon>
        <taxon>Rhabditoidea</taxon>
        <taxon>Rhabditidae</taxon>
        <taxon>Diploscapter</taxon>
    </lineage>
</organism>
<dbReference type="Pfam" id="PF02204">
    <property type="entry name" value="VPS9"/>
    <property type="match status" value="1"/>
</dbReference>
<dbReference type="PANTHER" id="PTHR46089">
    <property type="entry name" value="ALSIN HOMOLOG"/>
    <property type="match status" value="1"/>
</dbReference>
<feature type="domain" description="VPS9" evidence="1">
    <location>
        <begin position="513"/>
        <end position="663"/>
    </location>
</feature>
<dbReference type="Gene3D" id="1.20.1050.80">
    <property type="entry name" value="VPS9 domain"/>
    <property type="match status" value="1"/>
</dbReference>
<dbReference type="STRING" id="2018661.A0A2A2K4P3"/>
<dbReference type="GO" id="GO:0016197">
    <property type="term" value="P:endosomal transport"/>
    <property type="evidence" value="ECO:0007669"/>
    <property type="project" value="TreeGrafter"/>
</dbReference>
<accession>A0A2A2K4P3</accession>
<reference evidence="2 3" key="1">
    <citation type="journal article" date="2017" name="Curr. Biol.">
        <title>Genome architecture and evolution of a unichromosomal asexual nematode.</title>
        <authorList>
            <person name="Fradin H."/>
            <person name="Zegar C."/>
            <person name="Gutwein M."/>
            <person name="Lucas J."/>
            <person name="Kovtun M."/>
            <person name="Corcoran D."/>
            <person name="Baugh L.R."/>
            <person name="Kiontke K."/>
            <person name="Gunsalus K."/>
            <person name="Fitch D.H."/>
            <person name="Piano F."/>
        </authorList>
    </citation>
    <scope>NUCLEOTIDE SEQUENCE [LARGE SCALE GENOMIC DNA]</scope>
    <source>
        <strain evidence="2">PF1309</strain>
    </source>
</reference>
<dbReference type="InterPro" id="IPR003123">
    <property type="entry name" value="VPS9"/>
</dbReference>
<sequence length="663" mass="75056">MVFTNYPVFIKLINLQDYDSVYKQVSRILLGVYEIGGTVRKVTSFGTQTARSWIGGMHTKDKILLFNDVAVFEEKRSTITVPIDLIWIQKEKEKESREWKIATPEKDFTAQGRLKLADGSVFTGIFVKGRLNGLGTYQKSINNFSSTFYDDQQSSERYDQIRGVFENGVLKGLTEIRYANGDIYEGYTVDFVPHGLGVMRSSEDCTCMGEFKSGKPDGYVVIETTKSKYFGMCSKGTRNGWGTLVEIDGTVKEGDWTDGDITNGKLLFPSHLDGGSAFEYEGQIAKEPNELCKGSLRVSPSVLLVGSFSGDFQRGSIRIVDATIQSSIIQSPVHAMLNGTKDHFLLEADDRVSCRWEALFDLFRLEELGCSSQFETSTAVIWGNIAISDDLHLLSRLFNGLCDIFINSYSNIGTVSALQMQAAQQLNSFILNTYDILKILFPNLPASMYDAVDSQKTDNEGHRADDSLCLSPVCEFLYESYFFHCSPILYTIYTLALEPNDLLYWNRLVYLNAHTDAKLLNYLGVSRELWPIEISNDVSDLEKAFIRNNAREQFYLPAIHSLQQMSTEHNPVRKLIALEQTFTQIQRCLRSFTESGQERVLNCDDLLPAFLYVVIRARLRRLGAEITYLDEFTRGYRGLGQADMMFTLLHSCYVQICREKSLV</sequence>
<proteinExistence type="predicted"/>
<dbReference type="EMBL" id="LIAE01009682">
    <property type="protein sequence ID" value="PAV68833.1"/>
    <property type="molecule type" value="Genomic_DNA"/>
</dbReference>
<dbReference type="SUPFAM" id="SSF109993">
    <property type="entry name" value="VPS9 domain"/>
    <property type="match status" value="1"/>
</dbReference>
<dbReference type="InterPro" id="IPR051984">
    <property type="entry name" value="Alsin"/>
</dbReference>
<dbReference type="SUPFAM" id="SSF82185">
    <property type="entry name" value="Histone H3 K4-specific methyltransferase SET7/9 N-terminal domain"/>
    <property type="match status" value="1"/>
</dbReference>
<dbReference type="Proteomes" id="UP000218231">
    <property type="component" value="Unassembled WGS sequence"/>
</dbReference>